<feature type="region of interest" description="Disordered" evidence="1">
    <location>
        <begin position="311"/>
        <end position="345"/>
    </location>
</feature>
<feature type="compositionally biased region" description="Polar residues" evidence="1">
    <location>
        <begin position="585"/>
        <end position="594"/>
    </location>
</feature>
<feature type="domain" description="CIROZ beta" evidence="2">
    <location>
        <begin position="203"/>
        <end position="307"/>
    </location>
</feature>
<dbReference type="PANTHER" id="PTHR38653:SF1">
    <property type="entry name" value="GENE 572-RELATED"/>
    <property type="match status" value="1"/>
</dbReference>
<dbReference type="InterPro" id="IPR027956">
    <property type="entry name" value="CIROZ"/>
</dbReference>
<feature type="compositionally biased region" description="Polar residues" evidence="1">
    <location>
        <begin position="648"/>
        <end position="684"/>
    </location>
</feature>
<name>A0A1U7T7Y1_CARSF</name>
<sequence length="759" mass="80742">MTLWVPRSHVEGLRQWLGRILHLPGTWGATDPLDSFLAKCGYFLHPALDGAFIFRAQYSACFVQKEKANYRLEIRIFQKGVTRLDRSDRYIMKCPVLRSRLGQEHVHCGPTFIQVSRPLPLGSDSGQTPWLLSLRGELVASLEDASLIGLYVDINSTTVTVQSPRQELLQTQEVLNASVELLTLWLVSGPYAYSLEAACPPVSSQPESEVFVHVPKQRLGLVKRGSRIEDTLSLKFLRVHQSNTFTVTESRDLVVVSIPAAGVLQAQRCQEARGAPGTQAFYRVDLSLEFTEMAAPVLWTVENVFQCVGSGTESSASTATPKTTPSHPSSGTETPPAGTPSAASPQFQAVGPAAQERLSWGLVRWPSDELAKKGLGPSLPTAKPVGRSWMSAASSVPRAMQDWHSPQVPPGKVGLPGHPLPSATISSGSTGGIHAGPRPPRPVFPAPPAPTMHLSSDVSSPLLPSWRSVQSQVLPVSGPSVTLTEGLGTGRAEQDPTQPPGSPLLPRGWSGGDGAPAEPIEGETDEVHEKFQPWTRPSRPSLTEGALVSHHSPIEPQDTSSTMEVEGIPRSEPGLSGEARRHLGLSSSEPSQDTKGLGLPALLGRDATSTIPRVKQPDPSASAGTSGPKPPERPGVGLAVPLAALTVESLTAGSSGLTGNPNPESSTVGESNGAETWSSLSQWVGQEEAGARTPRPPSAQTPSLWALAETLSPSQAKVRHPLPAGQGALSKEELTEPTLATSFESHRPPELSEHHRGAF</sequence>
<dbReference type="Pfam" id="PF15094">
    <property type="entry name" value="DUF4556"/>
    <property type="match status" value="1"/>
</dbReference>
<dbReference type="Proteomes" id="UP000189704">
    <property type="component" value="Unplaced"/>
</dbReference>
<dbReference type="KEGG" id="csyr:103252232"/>
<dbReference type="STRING" id="1868482.ENSTSYP00000018259"/>
<feature type="region of interest" description="Disordered" evidence="1">
    <location>
        <begin position="423"/>
        <end position="462"/>
    </location>
</feature>
<feature type="region of interest" description="Disordered" evidence="1">
    <location>
        <begin position="477"/>
        <end position="759"/>
    </location>
</feature>
<reference evidence="4" key="1">
    <citation type="submission" date="2025-08" db="UniProtKB">
        <authorList>
            <consortium name="RefSeq"/>
        </authorList>
    </citation>
    <scope>IDENTIFICATION</scope>
</reference>
<evidence type="ECO:0000313" key="4">
    <source>
        <dbReference type="RefSeq" id="XP_008049047.1"/>
    </source>
</evidence>
<evidence type="ECO:0000313" key="3">
    <source>
        <dbReference type="Proteomes" id="UP000189704"/>
    </source>
</evidence>
<proteinExistence type="predicted"/>
<keyword evidence="3" id="KW-1185">Reference proteome</keyword>
<dbReference type="OrthoDB" id="8946479at2759"/>
<evidence type="ECO:0000256" key="1">
    <source>
        <dbReference type="SAM" id="MobiDB-lite"/>
    </source>
</evidence>
<evidence type="ECO:0000259" key="2">
    <source>
        <dbReference type="Pfam" id="PF15094"/>
    </source>
</evidence>
<accession>A0A1U7T7Y1</accession>
<dbReference type="RefSeq" id="XP_008049047.1">
    <property type="nucleotide sequence ID" value="XM_008050856.1"/>
</dbReference>
<feature type="compositionally biased region" description="Pro residues" evidence="1">
    <location>
        <begin position="437"/>
        <end position="450"/>
    </location>
</feature>
<organism evidence="3 4">
    <name type="scientific">Carlito syrichta</name>
    <name type="common">Philippine tarsier</name>
    <name type="synonym">Tarsius syrichta</name>
    <dbReference type="NCBI Taxonomy" id="1868482"/>
    <lineage>
        <taxon>Eukaryota</taxon>
        <taxon>Metazoa</taxon>
        <taxon>Chordata</taxon>
        <taxon>Craniata</taxon>
        <taxon>Vertebrata</taxon>
        <taxon>Euteleostomi</taxon>
        <taxon>Mammalia</taxon>
        <taxon>Eutheria</taxon>
        <taxon>Euarchontoglires</taxon>
        <taxon>Primates</taxon>
        <taxon>Haplorrhini</taxon>
        <taxon>Tarsiiformes</taxon>
        <taxon>Tarsiidae</taxon>
        <taxon>Carlito</taxon>
    </lineage>
</organism>
<dbReference type="GeneID" id="103252232"/>
<feature type="compositionally biased region" description="Basic and acidic residues" evidence="1">
    <location>
        <begin position="744"/>
        <end position="759"/>
    </location>
</feature>
<protein>
    <submittedName>
        <fullName evidence="4">Uncharacterized protein C1orf127 homolog</fullName>
    </submittedName>
</protein>
<dbReference type="InterPro" id="IPR049521">
    <property type="entry name" value="CIROZ_b"/>
</dbReference>
<dbReference type="PANTHER" id="PTHR38653">
    <property type="entry name" value="GENE 572-RELATED"/>
    <property type="match status" value="1"/>
</dbReference>
<dbReference type="CTD" id="148345"/>
<dbReference type="AlphaFoldDB" id="A0A1U7T7Y1"/>
<gene>
    <name evidence="4" type="primary">CUNH1orf127</name>
</gene>